<keyword evidence="3" id="KW-1185">Reference proteome</keyword>
<dbReference type="Pfam" id="PF05542">
    <property type="entry name" value="DUF760"/>
    <property type="match status" value="2"/>
</dbReference>
<evidence type="ECO:0000313" key="2">
    <source>
        <dbReference type="EMBL" id="GKU97031.1"/>
    </source>
</evidence>
<evidence type="ECO:0000256" key="1">
    <source>
        <dbReference type="SAM" id="Coils"/>
    </source>
</evidence>
<accession>A0AAV5IBW6</accession>
<dbReference type="Proteomes" id="UP001054252">
    <property type="component" value="Unassembled WGS sequence"/>
</dbReference>
<evidence type="ECO:0000313" key="3">
    <source>
        <dbReference type="Proteomes" id="UP001054252"/>
    </source>
</evidence>
<dbReference type="AlphaFoldDB" id="A0AAV5IBW6"/>
<dbReference type="PANTHER" id="PTHR33598:SF10">
    <property type="entry name" value="SEED MATURATION-LIKE PROTEIN"/>
    <property type="match status" value="1"/>
</dbReference>
<protein>
    <recommendedName>
        <fullName evidence="4">Seed maturation-like protein</fullName>
    </recommendedName>
</protein>
<feature type="coiled-coil region" evidence="1">
    <location>
        <begin position="215"/>
        <end position="242"/>
    </location>
</feature>
<dbReference type="PANTHER" id="PTHR33598">
    <property type="entry name" value="OS02G0833400 PROTEIN"/>
    <property type="match status" value="1"/>
</dbReference>
<comment type="caution">
    <text evidence="2">The sequence shown here is derived from an EMBL/GenBank/DDBJ whole genome shotgun (WGS) entry which is preliminary data.</text>
</comment>
<dbReference type="EMBL" id="BPVZ01000011">
    <property type="protein sequence ID" value="GKU97031.1"/>
    <property type="molecule type" value="Genomic_DNA"/>
</dbReference>
<proteinExistence type="predicted"/>
<sequence>MAPTAGGLIISRFTALSSEPFRASLSSLVAVTKRPNRAILPPTSSARAAPVTVRCLNGGGVSDDFVSTQKSNLDRGFLVIGKMLKRIEPLDTTFITKAVSDSAKDSMKQTISTMLGLLPSDHFAVSISLSKDPLHRLLFSSIITGYTLWNAEYRISLTRNWDIPLENTREEEYLRQSEVLEEKSQGRESKSCIEELQGIEPQIFGDLSPEALNYIQKLQSELSEVKEDLNAKKRENMQIEYERGNQNDLLEYLRSLDADMVTELSQPSSLEVEEIIHQLVQNILHRFFKDEVNSNFRGETVTENTGNHQYADDEKLGTIGTSRDYLARLLFWCVGISLV</sequence>
<gene>
    <name evidence="2" type="ORF">SLEP1_g10214</name>
</gene>
<dbReference type="InterPro" id="IPR008479">
    <property type="entry name" value="DUF760"/>
</dbReference>
<organism evidence="2 3">
    <name type="scientific">Rubroshorea leprosula</name>
    <dbReference type="NCBI Taxonomy" id="152421"/>
    <lineage>
        <taxon>Eukaryota</taxon>
        <taxon>Viridiplantae</taxon>
        <taxon>Streptophyta</taxon>
        <taxon>Embryophyta</taxon>
        <taxon>Tracheophyta</taxon>
        <taxon>Spermatophyta</taxon>
        <taxon>Magnoliopsida</taxon>
        <taxon>eudicotyledons</taxon>
        <taxon>Gunneridae</taxon>
        <taxon>Pentapetalae</taxon>
        <taxon>rosids</taxon>
        <taxon>malvids</taxon>
        <taxon>Malvales</taxon>
        <taxon>Dipterocarpaceae</taxon>
        <taxon>Rubroshorea</taxon>
    </lineage>
</organism>
<name>A0AAV5IBW6_9ROSI</name>
<evidence type="ECO:0008006" key="4">
    <source>
        <dbReference type="Google" id="ProtNLM"/>
    </source>
</evidence>
<reference evidence="2 3" key="1">
    <citation type="journal article" date="2021" name="Commun. Biol.">
        <title>The genome of Shorea leprosula (Dipterocarpaceae) highlights the ecological relevance of drought in aseasonal tropical rainforests.</title>
        <authorList>
            <person name="Ng K.K.S."/>
            <person name="Kobayashi M.J."/>
            <person name="Fawcett J.A."/>
            <person name="Hatakeyama M."/>
            <person name="Paape T."/>
            <person name="Ng C.H."/>
            <person name="Ang C.C."/>
            <person name="Tnah L.H."/>
            <person name="Lee C.T."/>
            <person name="Nishiyama T."/>
            <person name="Sese J."/>
            <person name="O'Brien M.J."/>
            <person name="Copetti D."/>
            <person name="Mohd Noor M.I."/>
            <person name="Ong R.C."/>
            <person name="Putra M."/>
            <person name="Sireger I.Z."/>
            <person name="Indrioko S."/>
            <person name="Kosugi Y."/>
            <person name="Izuno A."/>
            <person name="Isagi Y."/>
            <person name="Lee S.L."/>
            <person name="Shimizu K.K."/>
        </authorList>
    </citation>
    <scope>NUCLEOTIDE SEQUENCE [LARGE SCALE GENOMIC DNA]</scope>
    <source>
        <strain evidence="2">214</strain>
    </source>
</reference>
<keyword evidence="1" id="KW-0175">Coiled coil</keyword>